<dbReference type="InterPro" id="IPR004074">
    <property type="entry name" value="IL-1_rcpt_I/II-typ"/>
</dbReference>
<keyword evidence="2 10" id="KW-0732">Signal</keyword>
<keyword evidence="14" id="KW-1185">Reference proteome</keyword>
<evidence type="ECO:0000256" key="8">
    <source>
        <dbReference type="ARBA" id="ARBA00023319"/>
    </source>
</evidence>
<dbReference type="EMBL" id="JAFHDT010000006">
    <property type="protein sequence ID" value="KAI7808753.1"/>
    <property type="molecule type" value="Genomic_DNA"/>
</dbReference>
<sequence length="579" mass="66944">MGRLPLIFLLLFFWAARGAVISKEPSVLDSCRDFKTAFERVFSVPGEAAVLHCTLDIHHLFNPANTSYNITWYDKRTGSEVTRLEHDVILRDKSLWFINITMEHQGNYICVVRTEQECFKQATVLMVNEMSENCMREQKAAQKINAHVNGFLACPLRSYLKSVDRSSIHWYKNCEEIEEDEKFVPMKDMLLIRNARFEDAGFYTCKMTFSLDDVDGEMSETLECEVDDKTSMKPRMVEPVNDVMKVSRGSSCSKRCRVFVPGKGIHLVEVLWKVRLDSEEYFVSLDVSDRVHQTPLDESSADDGVWMVRTLWLTEVFEEDFNQIFTCMVSSSRGHPTGQFMLLPTDPNLLLPLVLVLGSVAFLFMTGVLLYTLFKVELTLWVRNMFPFFYKTTDGDGKQFDAYVAYPRVLEGSSEMAEMFAMRTLPQVLEGQYGYKLFILGRDSLPGEAVVDVVEDALKGCRRLLLLYTASSLCSPEAQEWAEQQAGLYRALVENAIKIVLLEMEEIQDPRRLPESVRLIREKQGALQAWKRRKRWMCCDGTSEERVTSLHPSERFWREVRYYMPVRGKAKKRNVWFSF</sequence>
<feature type="domain" description="TIR" evidence="11">
    <location>
        <begin position="398"/>
        <end position="564"/>
    </location>
</feature>
<dbReference type="PROSITE" id="PS50104">
    <property type="entry name" value="TIR"/>
    <property type="match status" value="1"/>
</dbReference>
<evidence type="ECO:0000256" key="3">
    <source>
        <dbReference type="ARBA" id="ARBA00022737"/>
    </source>
</evidence>
<evidence type="ECO:0000256" key="2">
    <source>
        <dbReference type="ARBA" id="ARBA00022729"/>
    </source>
</evidence>
<keyword evidence="3" id="KW-0677">Repeat</keyword>
<dbReference type="Gene3D" id="2.60.40.10">
    <property type="entry name" value="Immunoglobulins"/>
    <property type="match status" value="3"/>
</dbReference>
<feature type="signal peptide" evidence="10">
    <location>
        <begin position="1"/>
        <end position="18"/>
    </location>
</feature>
<reference evidence="13" key="1">
    <citation type="submission" date="2021-02" db="EMBL/GenBank/DDBJ databases">
        <title>Comparative genomics reveals that relaxation of natural selection precedes convergent phenotypic evolution of cavefish.</title>
        <authorList>
            <person name="Peng Z."/>
        </authorList>
    </citation>
    <scope>NUCLEOTIDE SEQUENCE</scope>
    <source>
        <tissue evidence="13">Muscle</tissue>
    </source>
</reference>
<dbReference type="PROSITE" id="PS50835">
    <property type="entry name" value="IG_LIKE"/>
    <property type="match status" value="2"/>
</dbReference>
<name>A0A9W8C6V8_TRIRA</name>
<keyword evidence="5" id="KW-0520">NAD</keyword>
<evidence type="ECO:0000256" key="5">
    <source>
        <dbReference type="ARBA" id="ARBA00023027"/>
    </source>
</evidence>
<dbReference type="GO" id="GO:0004908">
    <property type="term" value="F:interleukin-1 receptor activity"/>
    <property type="evidence" value="ECO:0007669"/>
    <property type="project" value="InterPro"/>
</dbReference>
<dbReference type="PANTHER" id="PTHR11890">
    <property type="entry name" value="INTERLEUKIN-1 RECEPTOR FAMILY MEMBER"/>
    <property type="match status" value="1"/>
</dbReference>
<evidence type="ECO:0000256" key="10">
    <source>
        <dbReference type="SAM" id="SignalP"/>
    </source>
</evidence>
<evidence type="ECO:0000256" key="9">
    <source>
        <dbReference type="SAM" id="Phobius"/>
    </source>
</evidence>
<dbReference type="InterPro" id="IPR003599">
    <property type="entry name" value="Ig_sub"/>
</dbReference>
<dbReference type="SMART" id="SM00255">
    <property type="entry name" value="TIR"/>
    <property type="match status" value="1"/>
</dbReference>
<feature type="transmembrane region" description="Helical" evidence="9">
    <location>
        <begin position="349"/>
        <end position="374"/>
    </location>
</feature>
<evidence type="ECO:0000313" key="14">
    <source>
        <dbReference type="Proteomes" id="UP001059041"/>
    </source>
</evidence>
<evidence type="ECO:0000259" key="11">
    <source>
        <dbReference type="PROSITE" id="PS50104"/>
    </source>
</evidence>
<dbReference type="InterPro" id="IPR013783">
    <property type="entry name" value="Ig-like_fold"/>
</dbReference>
<dbReference type="SUPFAM" id="SSF48726">
    <property type="entry name" value="Immunoglobulin"/>
    <property type="match status" value="2"/>
</dbReference>
<comment type="caution">
    <text evidence="13">The sequence shown here is derived from an EMBL/GenBank/DDBJ whole genome shotgun (WGS) entry which is preliminary data.</text>
</comment>
<dbReference type="PRINTS" id="PR01536">
    <property type="entry name" value="INTRLKN1R12F"/>
</dbReference>
<dbReference type="PANTHER" id="PTHR11890:SF3">
    <property type="entry name" value="INTERLEUKIN-1 RECEPTOR TYPE 2"/>
    <property type="match status" value="1"/>
</dbReference>
<keyword evidence="4" id="KW-0378">Hydrolase</keyword>
<evidence type="ECO:0000256" key="7">
    <source>
        <dbReference type="ARBA" id="ARBA00023180"/>
    </source>
</evidence>
<dbReference type="InterPro" id="IPR036179">
    <property type="entry name" value="Ig-like_dom_sf"/>
</dbReference>
<protein>
    <submittedName>
        <fullName evidence="13">Interleukin-1 receptor type 1-like</fullName>
    </submittedName>
</protein>
<keyword evidence="9" id="KW-1133">Transmembrane helix</keyword>
<dbReference type="OrthoDB" id="6132459at2759"/>
<keyword evidence="7" id="KW-0325">Glycoprotein</keyword>
<evidence type="ECO:0000313" key="13">
    <source>
        <dbReference type="EMBL" id="KAI7808753.1"/>
    </source>
</evidence>
<dbReference type="Gene3D" id="3.40.50.10140">
    <property type="entry name" value="Toll/interleukin-1 receptor homology (TIR) domain"/>
    <property type="match status" value="1"/>
</dbReference>
<evidence type="ECO:0000259" key="12">
    <source>
        <dbReference type="PROSITE" id="PS50835"/>
    </source>
</evidence>
<evidence type="ECO:0000256" key="4">
    <source>
        <dbReference type="ARBA" id="ARBA00022801"/>
    </source>
</evidence>
<evidence type="ECO:0000256" key="6">
    <source>
        <dbReference type="ARBA" id="ARBA00023157"/>
    </source>
</evidence>
<dbReference type="AlphaFoldDB" id="A0A9W8C6V8"/>
<dbReference type="Pfam" id="PF01582">
    <property type="entry name" value="TIR"/>
    <property type="match status" value="1"/>
</dbReference>
<dbReference type="SMART" id="SM00409">
    <property type="entry name" value="IG"/>
    <property type="match status" value="2"/>
</dbReference>
<dbReference type="InterPro" id="IPR035897">
    <property type="entry name" value="Toll_tir_struct_dom_sf"/>
</dbReference>
<keyword evidence="9" id="KW-0812">Transmembrane</keyword>
<dbReference type="GO" id="GO:0016787">
    <property type="term" value="F:hydrolase activity"/>
    <property type="evidence" value="ECO:0007669"/>
    <property type="project" value="UniProtKB-KW"/>
</dbReference>
<feature type="chain" id="PRO_5040861927" evidence="10">
    <location>
        <begin position="19"/>
        <end position="579"/>
    </location>
</feature>
<feature type="domain" description="Ig-like" evidence="12">
    <location>
        <begin position="152"/>
        <end position="223"/>
    </location>
</feature>
<gene>
    <name evidence="13" type="ORF">IRJ41_013433</name>
</gene>
<accession>A0A9W8C6V8</accession>
<comment type="similarity">
    <text evidence="1">Belongs to the interleukin-1 receptor family.</text>
</comment>
<organism evidence="13 14">
    <name type="scientific">Triplophysa rosa</name>
    <name type="common">Cave loach</name>
    <dbReference type="NCBI Taxonomy" id="992332"/>
    <lineage>
        <taxon>Eukaryota</taxon>
        <taxon>Metazoa</taxon>
        <taxon>Chordata</taxon>
        <taxon>Craniata</taxon>
        <taxon>Vertebrata</taxon>
        <taxon>Euteleostomi</taxon>
        <taxon>Actinopterygii</taxon>
        <taxon>Neopterygii</taxon>
        <taxon>Teleostei</taxon>
        <taxon>Ostariophysi</taxon>
        <taxon>Cypriniformes</taxon>
        <taxon>Nemacheilidae</taxon>
        <taxon>Triplophysa</taxon>
    </lineage>
</organism>
<keyword evidence="8" id="KW-0393">Immunoglobulin domain</keyword>
<dbReference type="InterPro" id="IPR007110">
    <property type="entry name" value="Ig-like_dom"/>
</dbReference>
<dbReference type="Proteomes" id="UP001059041">
    <property type="component" value="Linkage Group LG6"/>
</dbReference>
<dbReference type="PRINTS" id="PR01537">
    <property type="entry name" value="INTRLKN1R1F"/>
</dbReference>
<dbReference type="SUPFAM" id="SSF52200">
    <property type="entry name" value="Toll/Interleukin receptor TIR domain"/>
    <property type="match status" value="1"/>
</dbReference>
<dbReference type="InterPro" id="IPR015621">
    <property type="entry name" value="IL-1_rcpt_fam"/>
</dbReference>
<evidence type="ECO:0000256" key="1">
    <source>
        <dbReference type="ARBA" id="ARBA00009752"/>
    </source>
</evidence>
<keyword evidence="6" id="KW-1015">Disulfide bond</keyword>
<keyword evidence="13" id="KW-0675">Receptor</keyword>
<dbReference type="FunFam" id="2.60.40.10:FF:000188">
    <property type="entry name" value="Interleukin-1 receptor accessory protein-like 1"/>
    <property type="match status" value="1"/>
</dbReference>
<proteinExistence type="inferred from homology"/>
<feature type="domain" description="Ig-like" evidence="12">
    <location>
        <begin position="25"/>
        <end position="120"/>
    </location>
</feature>
<keyword evidence="9" id="KW-0472">Membrane</keyword>
<dbReference type="InterPro" id="IPR000157">
    <property type="entry name" value="TIR_dom"/>
</dbReference>